<dbReference type="Pfam" id="PF02771">
    <property type="entry name" value="Acyl-CoA_dh_N"/>
    <property type="match status" value="1"/>
</dbReference>
<dbReference type="Pfam" id="PF02770">
    <property type="entry name" value="Acyl-CoA_dh_M"/>
    <property type="match status" value="1"/>
</dbReference>
<dbReference type="SUPFAM" id="SSF56645">
    <property type="entry name" value="Acyl-CoA dehydrogenase NM domain-like"/>
    <property type="match status" value="1"/>
</dbReference>
<dbReference type="InterPro" id="IPR013786">
    <property type="entry name" value="AcylCoA_DH/ox_N"/>
</dbReference>
<dbReference type="GO" id="GO:0033539">
    <property type="term" value="P:fatty acid beta-oxidation using acyl-CoA dehydrogenase"/>
    <property type="evidence" value="ECO:0007669"/>
    <property type="project" value="TreeGrafter"/>
</dbReference>
<evidence type="ECO:0000256" key="2">
    <source>
        <dbReference type="ARBA" id="ARBA00009347"/>
    </source>
</evidence>
<dbReference type="GO" id="GO:0000062">
    <property type="term" value="F:fatty-acyl-CoA binding"/>
    <property type="evidence" value="ECO:0007669"/>
    <property type="project" value="TreeGrafter"/>
</dbReference>
<dbReference type="InterPro" id="IPR052033">
    <property type="entry name" value="Glutaryl-CoA_DH_mitochondrial"/>
</dbReference>
<name>A0A838X2U9_9CORY</name>
<evidence type="ECO:0000259" key="14">
    <source>
        <dbReference type="Pfam" id="PF02771"/>
    </source>
</evidence>
<reference evidence="15 16" key="1">
    <citation type="submission" date="2020-07" db="EMBL/GenBank/DDBJ databases">
        <authorList>
            <person name="Khare M."/>
        </authorList>
    </citation>
    <scope>NUCLEOTIDE SEQUENCE [LARGE SCALE GENOMIC DNA]</scope>
    <source>
        <strain evidence="15 16">P8776</strain>
    </source>
</reference>
<gene>
    <name evidence="15" type="ORF">H0H28_06960</name>
</gene>
<dbReference type="InterPro" id="IPR006089">
    <property type="entry name" value="Acyl-CoA_DH_CS"/>
</dbReference>
<protein>
    <recommendedName>
        <fullName evidence="9">glutaryl-CoA dehydrogenase (ETF)</fullName>
        <ecNumber evidence="9">1.3.8.6</ecNumber>
    </recommendedName>
</protein>
<proteinExistence type="inferred from homology"/>
<keyword evidence="3 11" id="KW-0285">Flavoprotein</keyword>
<evidence type="ECO:0000259" key="12">
    <source>
        <dbReference type="Pfam" id="PF00441"/>
    </source>
</evidence>
<keyword evidence="4 11" id="KW-0274">FAD</keyword>
<dbReference type="EMBL" id="JACEOR010000276">
    <property type="protein sequence ID" value="MBA4505067.1"/>
    <property type="molecule type" value="Genomic_DNA"/>
</dbReference>
<dbReference type="InterPro" id="IPR037069">
    <property type="entry name" value="AcylCoA_DH/ox_N_sf"/>
</dbReference>
<dbReference type="GO" id="GO:0004361">
    <property type="term" value="F:glutaryl-CoA dehydrogenase activity"/>
    <property type="evidence" value="ECO:0007669"/>
    <property type="project" value="UniProtKB-EC"/>
</dbReference>
<evidence type="ECO:0000256" key="8">
    <source>
        <dbReference type="ARBA" id="ARBA00037927"/>
    </source>
</evidence>
<keyword evidence="16" id="KW-1185">Reference proteome</keyword>
<comment type="pathway">
    <text evidence="8">Amino-acid metabolism; tryptophan metabolism.</text>
</comment>
<dbReference type="AlphaFoldDB" id="A0A838X2U9"/>
<dbReference type="PANTHER" id="PTHR42807:SF1">
    <property type="entry name" value="GLUTARYL-COA DEHYDROGENASE, MITOCHONDRIAL"/>
    <property type="match status" value="1"/>
</dbReference>
<evidence type="ECO:0000259" key="13">
    <source>
        <dbReference type="Pfam" id="PF02770"/>
    </source>
</evidence>
<evidence type="ECO:0000256" key="3">
    <source>
        <dbReference type="ARBA" id="ARBA00022630"/>
    </source>
</evidence>
<dbReference type="EC" id="1.3.8.6" evidence="9"/>
<dbReference type="SUPFAM" id="SSF47203">
    <property type="entry name" value="Acyl-CoA dehydrogenase C-terminal domain-like"/>
    <property type="match status" value="1"/>
</dbReference>
<organism evidence="15 16">
    <name type="scientific">Corynebacterium sanguinis</name>
    <dbReference type="NCBI Taxonomy" id="2594913"/>
    <lineage>
        <taxon>Bacteria</taxon>
        <taxon>Bacillati</taxon>
        <taxon>Actinomycetota</taxon>
        <taxon>Actinomycetes</taxon>
        <taxon>Mycobacteriales</taxon>
        <taxon>Corynebacteriaceae</taxon>
        <taxon>Corynebacterium</taxon>
    </lineage>
</organism>
<evidence type="ECO:0000256" key="4">
    <source>
        <dbReference type="ARBA" id="ARBA00022827"/>
    </source>
</evidence>
<dbReference type="GO" id="GO:0046949">
    <property type="term" value="P:fatty-acyl-CoA biosynthetic process"/>
    <property type="evidence" value="ECO:0007669"/>
    <property type="project" value="TreeGrafter"/>
</dbReference>
<accession>A0A838X2U9</accession>
<evidence type="ECO:0000256" key="9">
    <source>
        <dbReference type="ARBA" id="ARBA00039033"/>
    </source>
</evidence>
<evidence type="ECO:0000313" key="15">
    <source>
        <dbReference type="EMBL" id="MBA4505067.1"/>
    </source>
</evidence>
<dbReference type="PANTHER" id="PTHR42807">
    <property type="entry name" value="GLUTARYL-COA DEHYDROGENASE, MITOCHONDRIAL"/>
    <property type="match status" value="1"/>
</dbReference>
<dbReference type="Gene3D" id="2.40.110.10">
    <property type="entry name" value="Butyryl-CoA Dehydrogenase, subunit A, domain 2"/>
    <property type="match status" value="1"/>
</dbReference>
<keyword evidence="5" id="KW-0809">Transit peptide</keyword>
<dbReference type="GO" id="GO:0050660">
    <property type="term" value="F:flavin adenine dinucleotide binding"/>
    <property type="evidence" value="ECO:0007669"/>
    <property type="project" value="InterPro"/>
</dbReference>
<dbReference type="Pfam" id="PF00441">
    <property type="entry name" value="Acyl-CoA_dh_1"/>
    <property type="match status" value="1"/>
</dbReference>
<sequence>MVADNTYASDLINFDSLLSAQEIEWRDDIASFIESNVKPHVGQWFEDAYVPLELVPRFAEMGMIGAHLEGYGCPGRSAVEYGLAMMEVEATDSGLRTILSVLGSLAMTSIHKHGTEEQKQKYLPQMAAGELIGAFGLTEPTAGSDPASMITRAELKKGEGWVLNGEKRWIGLAHLADITVVWAKVSTADLIEAGHEDAARPSREETVAGFLVPKGAQGFNPQPIDNKLSMRVSTQSHIVLENVLVPEENLLAGRFGLKAPLMCLNEARYGIGWGVLGAARDSLEQAVAYAGERTQFGRPISSFQLAQKKLAEMAVALNQGQLLALHVGRAKDAGTLGIPMISVAKLANCRTAIDICREARTIFGGNGIVHDYSPLRHAANLESVRTYEGTDEMHTLILGEKMTGIGAFA</sequence>
<comment type="similarity">
    <text evidence="2 11">Belongs to the acyl-CoA dehydrogenase family.</text>
</comment>
<dbReference type="InterPro" id="IPR046373">
    <property type="entry name" value="Acyl-CoA_Oxase/DH_mid-dom_sf"/>
</dbReference>
<evidence type="ECO:0000256" key="10">
    <source>
        <dbReference type="ARBA" id="ARBA00049493"/>
    </source>
</evidence>
<comment type="catalytic activity">
    <reaction evidence="10">
        <text>glutaryl-CoA + oxidized [electron-transfer flavoprotein] + 2 H(+) = (2E)-butenoyl-CoA + reduced [electron-transfer flavoprotein] + CO2</text>
        <dbReference type="Rhea" id="RHEA:13389"/>
        <dbReference type="Rhea" id="RHEA-COMP:10685"/>
        <dbReference type="Rhea" id="RHEA-COMP:10686"/>
        <dbReference type="ChEBI" id="CHEBI:15378"/>
        <dbReference type="ChEBI" id="CHEBI:16526"/>
        <dbReference type="ChEBI" id="CHEBI:57332"/>
        <dbReference type="ChEBI" id="CHEBI:57378"/>
        <dbReference type="ChEBI" id="CHEBI:57692"/>
        <dbReference type="ChEBI" id="CHEBI:58307"/>
        <dbReference type="EC" id="1.3.8.6"/>
    </reaction>
</comment>
<comment type="caution">
    <text evidence="15">The sequence shown here is derived from an EMBL/GenBank/DDBJ whole genome shotgun (WGS) entry which is preliminary data.</text>
</comment>
<feature type="domain" description="Acyl-CoA dehydrogenase/oxidase N-terminal" evidence="14">
    <location>
        <begin position="21"/>
        <end position="130"/>
    </location>
</feature>
<dbReference type="Gene3D" id="1.10.540.10">
    <property type="entry name" value="Acyl-CoA dehydrogenase/oxidase, N-terminal domain"/>
    <property type="match status" value="1"/>
</dbReference>
<evidence type="ECO:0000256" key="7">
    <source>
        <dbReference type="ARBA" id="ARBA00037899"/>
    </source>
</evidence>
<dbReference type="PROSITE" id="PS00072">
    <property type="entry name" value="ACYL_COA_DH_1"/>
    <property type="match status" value="1"/>
</dbReference>
<feature type="domain" description="Acyl-CoA dehydrogenase/oxidase C-terminal" evidence="12">
    <location>
        <begin position="256"/>
        <end position="402"/>
    </location>
</feature>
<dbReference type="InterPro" id="IPR009075">
    <property type="entry name" value="AcylCo_DH/oxidase_C"/>
</dbReference>
<dbReference type="Proteomes" id="UP000580709">
    <property type="component" value="Unassembled WGS sequence"/>
</dbReference>
<evidence type="ECO:0000256" key="5">
    <source>
        <dbReference type="ARBA" id="ARBA00022946"/>
    </source>
</evidence>
<comment type="pathway">
    <text evidence="7">Amino-acid metabolism; lysine degradation.</text>
</comment>
<keyword evidence="6 11" id="KW-0560">Oxidoreductase</keyword>
<dbReference type="Gene3D" id="1.20.140.10">
    <property type="entry name" value="Butyryl-CoA Dehydrogenase, subunit A, domain 3"/>
    <property type="match status" value="1"/>
</dbReference>
<evidence type="ECO:0000256" key="11">
    <source>
        <dbReference type="RuleBase" id="RU362125"/>
    </source>
</evidence>
<feature type="domain" description="Acyl-CoA oxidase/dehydrogenase middle" evidence="13">
    <location>
        <begin position="134"/>
        <end position="243"/>
    </location>
</feature>
<dbReference type="InterPro" id="IPR009100">
    <property type="entry name" value="AcylCoA_DH/oxidase_NM_dom_sf"/>
</dbReference>
<comment type="cofactor">
    <cofactor evidence="1 11">
        <name>FAD</name>
        <dbReference type="ChEBI" id="CHEBI:57692"/>
    </cofactor>
</comment>
<evidence type="ECO:0000256" key="6">
    <source>
        <dbReference type="ARBA" id="ARBA00023002"/>
    </source>
</evidence>
<evidence type="ECO:0000313" key="16">
    <source>
        <dbReference type="Proteomes" id="UP000580709"/>
    </source>
</evidence>
<dbReference type="InterPro" id="IPR006091">
    <property type="entry name" value="Acyl-CoA_Oxase/DH_mid-dom"/>
</dbReference>
<evidence type="ECO:0000256" key="1">
    <source>
        <dbReference type="ARBA" id="ARBA00001974"/>
    </source>
</evidence>
<dbReference type="InterPro" id="IPR036250">
    <property type="entry name" value="AcylCo_DH-like_C"/>
</dbReference>